<dbReference type="Pfam" id="PF02604">
    <property type="entry name" value="PhdYeFM_antitox"/>
    <property type="match status" value="1"/>
</dbReference>
<accession>A0A1Y3XQW8</accession>
<dbReference type="InterPro" id="IPR006442">
    <property type="entry name" value="Antitoxin_Phd/YefM"/>
</dbReference>
<comment type="function">
    <text evidence="2">Antitoxin component of a type II toxin-antitoxin (TA) system.</text>
</comment>
<evidence type="ECO:0000313" key="4">
    <source>
        <dbReference type="Proteomes" id="UP000195781"/>
    </source>
</evidence>
<dbReference type="InterPro" id="IPR036165">
    <property type="entry name" value="YefM-like_sf"/>
</dbReference>
<dbReference type="Gene3D" id="3.40.1620.10">
    <property type="entry name" value="YefM-like domain"/>
    <property type="match status" value="1"/>
</dbReference>
<dbReference type="OrthoDB" id="3183382at2"/>
<dbReference type="SUPFAM" id="SSF143120">
    <property type="entry name" value="YefM-like"/>
    <property type="match status" value="1"/>
</dbReference>
<evidence type="ECO:0000313" key="3">
    <source>
        <dbReference type="EMBL" id="OUN87944.1"/>
    </source>
</evidence>
<protein>
    <recommendedName>
        <fullName evidence="2">Antitoxin</fullName>
    </recommendedName>
</protein>
<dbReference type="NCBIfam" id="TIGR01552">
    <property type="entry name" value="phd_fam"/>
    <property type="match status" value="1"/>
</dbReference>
<evidence type="ECO:0000256" key="1">
    <source>
        <dbReference type="ARBA" id="ARBA00009981"/>
    </source>
</evidence>
<dbReference type="AlphaFoldDB" id="A0A1Y3XQW8"/>
<evidence type="ECO:0000256" key="2">
    <source>
        <dbReference type="RuleBase" id="RU362080"/>
    </source>
</evidence>
<dbReference type="EMBL" id="NFIE01000015">
    <property type="protein sequence ID" value="OUN87944.1"/>
    <property type="molecule type" value="Genomic_DNA"/>
</dbReference>
<keyword evidence="4" id="KW-1185">Reference proteome</keyword>
<name>A0A1Y3XQW8_9ACTN</name>
<organism evidence="3 4">
    <name type="scientific">[Collinsella] massiliensis</name>
    <dbReference type="NCBI Taxonomy" id="1232426"/>
    <lineage>
        <taxon>Bacteria</taxon>
        <taxon>Bacillati</taxon>
        <taxon>Actinomycetota</taxon>
        <taxon>Coriobacteriia</taxon>
        <taxon>Coriobacteriales</taxon>
        <taxon>Coriobacteriaceae</taxon>
        <taxon>Enorma</taxon>
    </lineage>
</organism>
<comment type="similarity">
    <text evidence="1 2">Belongs to the phD/YefM antitoxin family.</text>
</comment>
<proteinExistence type="inferred from homology"/>
<gene>
    <name evidence="3" type="ORF">B5G02_07190</name>
</gene>
<comment type="caution">
    <text evidence="3">The sequence shown here is derived from an EMBL/GenBank/DDBJ whole genome shotgun (WGS) entry which is preliminary data.</text>
</comment>
<reference evidence="4" key="1">
    <citation type="submission" date="2017-04" db="EMBL/GenBank/DDBJ databases">
        <title>Function of individual gut microbiota members based on whole genome sequencing of pure cultures obtained from chicken caecum.</title>
        <authorList>
            <person name="Medvecky M."/>
            <person name="Cejkova D."/>
            <person name="Polansky O."/>
            <person name="Karasova D."/>
            <person name="Kubasova T."/>
            <person name="Cizek A."/>
            <person name="Rychlik I."/>
        </authorList>
    </citation>
    <scope>NUCLEOTIDE SEQUENCE [LARGE SCALE GENOMIC DNA]</scope>
    <source>
        <strain evidence="4">An5</strain>
    </source>
</reference>
<dbReference type="RefSeq" id="WP_094335738.1">
    <property type="nucleotide sequence ID" value="NZ_NFIE01000015.1"/>
</dbReference>
<sequence length="91" mass="10458">MPQIVPVSDFRADVKSVAQYTDAGEVVVLTQNGRPRWAMVDYDEWNASAREQERMIARSILETEAREAKGELHALSADEWRARRAQRRGEQ</sequence>
<dbReference type="Proteomes" id="UP000195781">
    <property type="component" value="Unassembled WGS sequence"/>
</dbReference>